<accession>A0ABV5L116</accession>
<comment type="caution">
    <text evidence="1">The sequence shown here is derived from an EMBL/GenBank/DDBJ whole genome shotgun (WGS) entry which is preliminary data.</text>
</comment>
<dbReference type="PANTHER" id="PTHR36436">
    <property type="entry name" value="SLL5081 PROTEIN"/>
    <property type="match status" value="1"/>
</dbReference>
<sequence length="308" mass="35975">MKRIQFFLLIFCLILSGCGKRYTNNNGNEEVSSVMDAKSDILSMFREAGLEDYSETFQRMIKPSIRLITERESEKKSKVGQTKLGGQPDLPPNIEWPYWKQYPMSFIAQINLQEMPIIQTDNDIYPTRGIIYFFYTANPEAAYEEGDYDNNPETSKVLFYDGEIKNLVRTRPPKELSNELQFFSARVAPRLEWTVPDSESFEVNEVLGLSWGDEDNEKYWKVFQENFSNKYKEGHTSEFHVGMNRLFGHHDPVQGEHMGEGWRLLLQIDSEDSTNMDWDDTGRVYFWVKDIDLKKLRFDGVTTIREGS</sequence>
<proteinExistence type="predicted"/>
<gene>
    <name evidence="1" type="ORF">ACFFSY_33505</name>
</gene>
<protein>
    <submittedName>
        <fullName evidence="1">YwqG family protein</fullName>
    </submittedName>
</protein>
<keyword evidence="2" id="KW-1185">Reference proteome</keyword>
<organism evidence="1 2">
    <name type="scientific">Paenibacillus aurantiacus</name>
    <dbReference type="NCBI Taxonomy" id="1936118"/>
    <lineage>
        <taxon>Bacteria</taxon>
        <taxon>Bacillati</taxon>
        <taxon>Bacillota</taxon>
        <taxon>Bacilli</taxon>
        <taxon>Bacillales</taxon>
        <taxon>Paenibacillaceae</taxon>
        <taxon>Paenibacillus</taxon>
    </lineage>
</organism>
<evidence type="ECO:0000313" key="1">
    <source>
        <dbReference type="EMBL" id="MFB9330885.1"/>
    </source>
</evidence>
<dbReference type="SUPFAM" id="SSF103032">
    <property type="entry name" value="Hypothetical protein YwqG"/>
    <property type="match status" value="1"/>
</dbReference>
<dbReference type="InterPro" id="IPR035948">
    <property type="entry name" value="YwqG-like_sf"/>
</dbReference>
<evidence type="ECO:0000313" key="2">
    <source>
        <dbReference type="Proteomes" id="UP001589747"/>
    </source>
</evidence>
<dbReference type="EMBL" id="JBHMDO010000054">
    <property type="protein sequence ID" value="MFB9330885.1"/>
    <property type="molecule type" value="Genomic_DNA"/>
</dbReference>
<dbReference type="Proteomes" id="UP001589747">
    <property type="component" value="Unassembled WGS sequence"/>
</dbReference>
<dbReference type="Pfam" id="PF09234">
    <property type="entry name" value="DUF1963"/>
    <property type="match status" value="1"/>
</dbReference>
<dbReference type="RefSeq" id="WP_377502702.1">
    <property type="nucleotide sequence ID" value="NZ_JBHMDO010000054.1"/>
</dbReference>
<reference evidence="1 2" key="1">
    <citation type="submission" date="2024-09" db="EMBL/GenBank/DDBJ databases">
        <authorList>
            <person name="Sun Q."/>
            <person name="Mori K."/>
        </authorList>
    </citation>
    <scope>NUCLEOTIDE SEQUENCE [LARGE SCALE GENOMIC DNA]</scope>
    <source>
        <strain evidence="1 2">TISTR 2452</strain>
    </source>
</reference>
<dbReference type="InterPro" id="IPR015315">
    <property type="entry name" value="DUF1963"/>
</dbReference>
<dbReference type="Gene3D" id="2.30.320.10">
    <property type="entry name" value="YwqG-like"/>
    <property type="match status" value="1"/>
</dbReference>
<dbReference type="PANTHER" id="PTHR36436:SF6">
    <property type="entry name" value="SLL5081 PROTEIN"/>
    <property type="match status" value="1"/>
</dbReference>
<dbReference type="PROSITE" id="PS51257">
    <property type="entry name" value="PROKAR_LIPOPROTEIN"/>
    <property type="match status" value="1"/>
</dbReference>
<name>A0ABV5L116_9BACL</name>